<dbReference type="AlphaFoldDB" id="A0A0G1RKA2"/>
<evidence type="ECO:0000313" key="1">
    <source>
        <dbReference type="EMBL" id="KKU57561.1"/>
    </source>
</evidence>
<reference evidence="1 2" key="1">
    <citation type="journal article" date="2015" name="Nature">
        <title>rRNA introns, odd ribosomes, and small enigmatic genomes across a large radiation of phyla.</title>
        <authorList>
            <person name="Brown C.T."/>
            <person name="Hug L.A."/>
            <person name="Thomas B.C."/>
            <person name="Sharon I."/>
            <person name="Castelle C.J."/>
            <person name="Singh A."/>
            <person name="Wilkins M.J."/>
            <person name="Williams K.H."/>
            <person name="Banfield J.F."/>
        </authorList>
    </citation>
    <scope>NUCLEOTIDE SEQUENCE [LARGE SCALE GENOMIC DNA]</scope>
</reference>
<dbReference type="STRING" id="1618358.UX80_C0013G0009"/>
<protein>
    <recommendedName>
        <fullName evidence="3">DNA polymerase III delta N-terminal domain-containing protein</fullName>
    </recommendedName>
</protein>
<proteinExistence type="predicted"/>
<evidence type="ECO:0008006" key="3">
    <source>
        <dbReference type="Google" id="ProtNLM"/>
    </source>
</evidence>
<dbReference type="Proteomes" id="UP000034307">
    <property type="component" value="Unassembled WGS sequence"/>
</dbReference>
<name>A0A0G1RKA2_9BACT</name>
<sequence length="175" mass="19454">MLILHGDNQVASREALLTAKAEKPVLEFSGSDITVNQLHHAVSTNSLFGQANTIVIERAFAKKDIADYLVQNQEADIIIWEPKDVSAKVKDFKNVQKFDLSKHIFLFLDSPLLSSLHLALSTAPAEVVFASLVTRSYKRTNTKWLASLLDLDFKLKSGALPYDLATALELWCAKL</sequence>
<organism evidence="1 2">
    <name type="scientific">Candidatus Amesbacteria bacterium GW2011_GWA2_47_11b</name>
    <dbReference type="NCBI Taxonomy" id="1618358"/>
    <lineage>
        <taxon>Bacteria</taxon>
        <taxon>Candidatus Amesiibacteriota</taxon>
    </lineage>
</organism>
<gene>
    <name evidence="1" type="ORF">UX80_C0013G0009</name>
</gene>
<accession>A0A0G1RKA2</accession>
<dbReference type="EMBL" id="LCNO01000013">
    <property type="protein sequence ID" value="KKU57561.1"/>
    <property type="molecule type" value="Genomic_DNA"/>
</dbReference>
<comment type="caution">
    <text evidence="1">The sequence shown here is derived from an EMBL/GenBank/DDBJ whole genome shotgun (WGS) entry which is preliminary data.</text>
</comment>
<evidence type="ECO:0000313" key="2">
    <source>
        <dbReference type="Proteomes" id="UP000034307"/>
    </source>
</evidence>